<dbReference type="EMBL" id="NCKW01010739">
    <property type="protein sequence ID" value="POM65018.1"/>
    <property type="molecule type" value="Genomic_DNA"/>
</dbReference>
<keyword evidence="3" id="KW-0067">ATP-binding</keyword>
<dbReference type="OrthoDB" id="101590at2759"/>
<keyword evidence="4" id="KW-0472">Membrane</keyword>
<dbReference type="Pfam" id="PF00005">
    <property type="entry name" value="ABC_tran"/>
    <property type="match status" value="1"/>
</dbReference>
<dbReference type="AlphaFoldDB" id="A0A2P4XHJ8"/>
<keyword evidence="2" id="KW-0547">Nucleotide-binding</keyword>
<dbReference type="SMART" id="SM00382">
    <property type="entry name" value="AAA"/>
    <property type="match status" value="1"/>
</dbReference>
<name>A0A2P4XHJ8_9STRA</name>
<keyword evidence="4" id="KW-0812">Transmembrane</keyword>
<organism evidence="6 7">
    <name type="scientific">Phytophthora palmivora</name>
    <dbReference type="NCBI Taxonomy" id="4796"/>
    <lineage>
        <taxon>Eukaryota</taxon>
        <taxon>Sar</taxon>
        <taxon>Stramenopiles</taxon>
        <taxon>Oomycota</taxon>
        <taxon>Peronosporomycetes</taxon>
        <taxon>Peronosporales</taxon>
        <taxon>Peronosporaceae</taxon>
        <taxon>Phytophthora</taxon>
    </lineage>
</organism>
<evidence type="ECO:0000259" key="5">
    <source>
        <dbReference type="PROSITE" id="PS50893"/>
    </source>
</evidence>
<evidence type="ECO:0000313" key="6">
    <source>
        <dbReference type="EMBL" id="POM65018.1"/>
    </source>
</evidence>
<feature type="non-terminal residue" evidence="6">
    <location>
        <position position="450"/>
    </location>
</feature>
<dbReference type="InterPro" id="IPR003439">
    <property type="entry name" value="ABC_transporter-like_ATP-bd"/>
</dbReference>
<accession>A0A2P4XHJ8</accession>
<dbReference type="GO" id="GO:0005524">
    <property type="term" value="F:ATP binding"/>
    <property type="evidence" value="ECO:0007669"/>
    <property type="project" value="UniProtKB-KW"/>
</dbReference>
<keyword evidence="7" id="KW-1185">Reference proteome</keyword>
<keyword evidence="1" id="KW-0813">Transport</keyword>
<dbReference type="Gene3D" id="3.40.50.300">
    <property type="entry name" value="P-loop containing nucleotide triphosphate hydrolases"/>
    <property type="match status" value="1"/>
</dbReference>
<protein>
    <submittedName>
        <fullName evidence="6">Pleiotropic drug resistance protein ABC Superfamily</fullName>
    </submittedName>
</protein>
<feature type="domain" description="ABC transporter" evidence="5">
    <location>
        <begin position="46"/>
        <end position="313"/>
    </location>
</feature>
<evidence type="ECO:0000313" key="7">
    <source>
        <dbReference type="Proteomes" id="UP000237271"/>
    </source>
</evidence>
<dbReference type="PROSITE" id="PS50893">
    <property type="entry name" value="ABC_TRANSPORTER_2"/>
    <property type="match status" value="1"/>
</dbReference>
<dbReference type="FunFam" id="3.40.50.300:FF:000528">
    <property type="entry name" value="ABC transporter G family member 31"/>
    <property type="match status" value="1"/>
</dbReference>
<evidence type="ECO:0000256" key="1">
    <source>
        <dbReference type="ARBA" id="ARBA00022448"/>
    </source>
</evidence>
<reference evidence="6 7" key="1">
    <citation type="journal article" date="2017" name="Genome Biol. Evol.">
        <title>Phytophthora megakarya and P. palmivora, closely related causal agents of cacao black pod rot, underwent increases in genome sizes and gene numbers by different mechanisms.</title>
        <authorList>
            <person name="Ali S.S."/>
            <person name="Shao J."/>
            <person name="Lary D.J."/>
            <person name="Kronmiller B."/>
            <person name="Shen D."/>
            <person name="Strem M.D."/>
            <person name="Amoako-Attah I."/>
            <person name="Akrofi A.Y."/>
            <person name="Begoude B.A."/>
            <person name="Ten Hoopen G.M."/>
            <person name="Coulibaly K."/>
            <person name="Kebe B.I."/>
            <person name="Melnick R.L."/>
            <person name="Guiltinan M.J."/>
            <person name="Tyler B.M."/>
            <person name="Meinhardt L.W."/>
            <person name="Bailey B.A."/>
        </authorList>
    </citation>
    <scope>NUCLEOTIDE SEQUENCE [LARGE SCALE GENOMIC DNA]</scope>
    <source>
        <strain evidence="7">sbr112.9</strain>
    </source>
</reference>
<evidence type="ECO:0000256" key="4">
    <source>
        <dbReference type="SAM" id="Phobius"/>
    </source>
</evidence>
<evidence type="ECO:0000256" key="3">
    <source>
        <dbReference type="ARBA" id="ARBA00022840"/>
    </source>
</evidence>
<dbReference type="Proteomes" id="UP000237271">
    <property type="component" value="Unassembled WGS sequence"/>
</dbReference>
<gene>
    <name evidence="6" type="ORF">PHPALM_19357</name>
</gene>
<dbReference type="PANTHER" id="PTHR19241">
    <property type="entry name" value="ATP-BINDING CASSETTE TRANSPORTER"/>
    <property type="match status" value="1"/>
</dbReference>
<sequence length="450" mass="50055">MGHALPQMEVRCKDLSVIAEVSVVEQKSSATASELPSVYNSLKHVVRKLTATRQVTQRHVLNRIDAVFEPGTITLVLGQPGSGKSSLMKVLSGQFPMEKNITVEGDISYNGLTWKELLPKLPQLAAYVPQTDKHFPALSVQETLEFAHACCAEEVASQRGKQMLSNGSAEENEAALRTAEALYKYYPDVIVEQLGLQTCRDTIIGNALKRGISGGERRRVTTGEMEFGMKYATFMDEISTGLDSAATYDIVCTQRDIAKKLHKTVVMALLQPAPEVFELFDSILLLNDGEVMYHGPREQAVSYFESLGFVCPPDRDVADFLLDLGTDQQYQYEVAKANIHASFSVQPPRLASEFADLFRQSAIHENVREALEAPWSSERLRDAEDHLIKTSEFRQSFWAGTLTVMRRQILLALRNTAFMRVRALMVVVMGLIYGSTFYGFDPTNAQVALG</sequence>
<dbReference type="InterPro" id="IPR027417">
    <property type="entry name" value="P-loop_NTPase"/>
</dbReference>
<dbReference type="GO" id="GO:0016887">
    <property type="term" value="F:ATP hydrolysis activity"/>
    <property type="evidence" value="ECO:0007669"/>
    <property type="project" value="InterPro"/>
</dbReference>
<feature type="transmembrane region" description="Helical" evidence="4">
    <location>
        <begin position="421"/>
        <end position="440"/>
    </location>
</feature>
<proteinExistence type="predicted"/>
<dbReference type="SUPFAM" id="SSF52540">
    <property type="entry name" value="P-loop containing nucleoside triphosphate hydrolases"/>
    <property type="match status" value="1"/>
</dbReference>
<dbReference type="InterPro" id="IPR003593">
    <property type="entry name" value="AAA+_ATPase"/>
</dbReference>
<keyword evidence="4" id="KW-1133">Transmembrane helix</keyword>
<evidence type="ECO:0000256" key="2">
    <source>
        <dbReference type="ARBA" id="ARBA00022741"/>
    </source>
</evidence>
<comment type="caution">
    <text evidence="6">The sequence shown here is derived from an EMBL/GenBank/DDBJ whole genome shotgun (WGS) entry which is preliminary data.</text>
</comment>